<evidence type="ECO:0008006" key="3">
    <source>
        <dbReference type="Google" id="ProtNLM"/>
    </source>
</evidence>
<dbReference type="Proteomes" id="UP001164746">
    <property type="component" value="Chromosome 3"/>
</dbReference>
<protein>
    <recommendedName>
        <fullName evidence="3">Lipocalin</fullName>
    </recommendedName>
</protein>
<name>A0ABY7DV25_MYAAR</name>
<gene>
    <name evidence="1" type="ORF">MAR_025064</name>
</gene>
<feature type="non-terminal residue" evidence="1">
    <location>
        <position position="1"/>
    </location>
</feature>
<proteinExistence type="predicted"/>
<evidence type="ECO:0000313" key="2">
    <source>
        <dbReference type="Proteomes" id="UP001164746"/>
    </source>
</evidence>
<keyword evidence="2" id="KW-1185">Reference proteome</keyword>
<organism evidence="1 2">
    <name type="scientific">Mya arenaria</name>
    <name type="common">Soft-shell clam</name>
    <dbReference type="NCBI Taxonomy" id="6604"/>
    <lineage>
        <taxon>Eukaryota</taxon>
        <taxon>Metazoa</taxon>
        <taxon>Spiralia</taxon>
        <taxon>Lophotrochozoa</taxon>
        <taxon>Mollusca</taxon>
        <taxon>Bivalvia</taxon>
        <taxon>Autobranchia</taxon>
        <taxon>Heteroconchia</taxon>
        <taxon>Euheterodonta</taxon>
        <taxon>Imparidentia</taxon>
        <taxon>Neoheterodontei</taxon>
        <taxon>Myida</taxon>
        <taxon>Myoidea</taxon>
        <taxon>Myidae</taxon>
        <taxon>Mya</taxon>
    </lineage>
</organism>
<sequence>GDTFNFAEWKREKLTIKDLVEIRNNTSRVKCQFEHVHRLKERLPTTHSICQMYFAYNYSCGHAEEIKTAYFDTCSVTLHPVVL</sequence>
<accession>A0ABY7DV25</accession>
<reference evidence="1" key="1">
    <citation type="submission" date="2022-11" db="EMBL/GenBank/DDBJ databases">
        <title>Centuries of genome instability and evolution in soft-shell clam transmissible cancer (bioRxiv).</title>
        <authorList>
            <person name="Hart S.F.M."/>
            <person name="Yonemitsu M.A."/>
            <person name="Giersch R.M."/>
            <person name="Beal B.F."/>
            <person name="Arriagada G."/>
            <person name="Davis B.W."/>
            <person name="Ostrander E.A."/>
            <person name="Goff S.P."/>
            <person name="Metzger M.J."/>
        </authorList>
    </citation>
    <scope>NUCLEOTIDE SEQUENCE</scope>
    <source>
        <strain evidence="1">MELC-2E11</strain>
        <tissue evidence="1">Siphon/mantle</tissue>
    </source>
</reference>
<evidence type="ECO:0000313" key="1">
    <source>
        <dbReference type="EMBL" id="WAR00692.1"/>
    </source>
</evidence>
<dbReference type="EMBL" id="CP111014">
    <property type="protein sequence ID" value="WAR00692.1"/>
    <property type="molecule type" value="Genomic_DNA"/>
</dbReference>